<evidence type="ECO:0000256" key="7">
    <source>
        <dbReference type="HAMAP-Rule" id="MF_00639"/>
    </source>
</evidence>
<keyword evidence="7 8" id="KW-0133">Cell shape</keyword>
<dbReference type="InterPro" id="IPR013221">
    <property type="entry name" value="Mur_ligase_cen"/>
</dbReference>
<dbReference type="GO" id="GO:0008764">
    <property type="term" value="F:UDP-N-acetylmuramoylalanine-D-glutamate ligase activity"/>
    <property type="evidence" value="ECO:0007669"/>
    <property type="project" value="UniProtKB-UniRule"/>
</dbReference>
<dbReference type="STRING" id="1703770.AMJ39_04495"/>
<dbReference type="SUPFAM" id="SSF51984">
    <property type="entry name" value="MurCD N-terminal domain"/>
    <property type="match status" value="1"/>
</dbReference>
<evidence type="ECO:0000256" key="5">
    <source>
        <dbReference type="ARBA" id="ARBA00022741"/>
    </source>
</evidence>
<keyword evidence="5 7" id="KW-0547">Nucleotide-binding</keyword>
<keyword evidence="7 8" id="KW-0961">Cell wall biogenesis/degradation</keyword>
<evidence type="ECO:0000256" key="2">
    <source>
        <dbReference type="ARBA" id="ARBA00004752"/>
    </source>
</evidence>
<comment type="caution">
    <text evidence="11">The sequence shown here is derived from an EMBL/GenBank/DDBJ whole genome shotgun (WGS) entry which is preliminary data.</text>
</comment>
<evidence type="ECO:0000256" key="6">
    <source>
        <dbReference type="ARBA" id="ARBA00022840"/>
    </source>
</evidence>
<keyword evidence="3 7" id="KW-0963">Cytoplasm</keyword>
<dbReference type="SUPFAM" id="SSF53244">
    <property type="entry name" value="MurD-like peptide ligases, peptide-binding domain"/>
    <property type="match status" value="1"/>
</dbReference>
<comment type="pathway">
    <text evidence="2 7 8">Cell wall biogenesis; peptidoglycan biosynthesis.</text>
</comment>
<organism evidence="11 12">
    <name type="scientific">candidate division TA06 bacterium DG_24</name>
    <dbReference type="NCBI Taxonomy" id="1703770"/>
    <lineage>
        <taxon>Bacteria</taxon>
        <taxon>Bacteria division TA06</taxon>
    </lineage>
</organism>
<keyword evidence="7 8" id="KW-0131">Cell cycle</keyword>
<dbReference type="GO" id="GO:0071555">
    <property type="term" value="P:cell wall organization"/>
    <property type="evidence" value="ECO:0007669"/>
    <property type="project" value="UniProtKB-KW"/>
</dbReference>
<dbReference type="EMBL" id="LIZS01000018">
    <property type="protein sequence ID" value="KPJ53495.1"/>
    <property type="molecule type" value="Genomic_DNA"/>
</dbReference>
<dbReference type="SUPFAM" id="SSF53623">
    <property type="entry name" value="MurD-like peptide ligases, catalytic domain"/>
    <property type="match status" value="1"/>
</dbReference>
<feature type="domain" description="Mur ligase C-terminal" evidence="9">
    <location>
        <begin position="334"/>
        <end position="446"/>
    </location>
</feature>
<accession>A0A0S7WTL6</accession>
<dbReference type="GO" id="GO:0009252">
    <property type="term" value="P:peptidoglycan biosynthetic process"/>
    <property type="evidence" value="ECO:0007669"/>
    <property type="project" value="UniProtKB-UniRule"/>
</dbReference>
<dbReference type="GO" id="GO:0005737">
    <property type="term" value="C:cytoplasm"/>
    <property type="evidence" value="ECO:0007669"/>
    <property type="project" value="UniProtKB-SubCell"/>
</dbReference>
<dbReference type="PANTHER" id="PTHR43692">
    <property type="entry name" value="UDP-N-ACETYLMURAMOYLALANINE--D-GLUTAMATE LIGASE"/>
    <property type="match status" value="1"/>
</dbReference>
<dbReference type="UniPathway" id="UPA00219"/>
<dbReference type="Pfam" id="PF08245">
    <property type="entry name" value="Mur_ligase_M"/>
    <property type="match status" value="1"/>
</dbReference>
<keyword evidence="7 8" id="KW-0132">Cell division</keyword>
<evidence type="ECO:0000256" key="4">
    <source>
        <dbReference type="ARBA" id="ARBA00022598"/>
    </source>
</evidence>
<evidence type="ECO:0000313" key="12">
    <source>
        <dbReference type="Proteomes" id="UP000052008"/>
    </source>
</evidence>
<sequence>MTARAGCGEGERAVDPQIDRQWLRGRRILVIGLARSGIAACRVLAGLGSDVTGNDQKGRGDLDSAALDEIEAKDVRLVLGSHDPGLVHGIDLVVLSPGVDPRLTLLEEARRISIPVIGELELGYLLAHAPIVAVTGSNGKSTVTALLGEILEAAGREVVVAGNIGCPLVGEVHRASEDGVIVCEVSSFQLETIRRFRPRIAIILNLTPDHLDRHGSMVAYVDAKARIFSNQGGEDVTILNADDELTANLAPRVPAQILTFSASREQQEGAFVREGTIIVRRSGRERVLMPSESIRLVGPHNLLNSLACVAASSVLGVADLAVQQTLQSFQGLEHRLEFVRKLGGVSYVNDSKATNVDAVRSALESYAGSVVLIAGGRAKGVDFRELRPEVAERVKALILLGEARQVLHDALGDLVETHEVRTMDEAVTLAARLAEPGDTVLLSPSCASFDQFRDFEERGRAFKRAVARLAPPDKDRQ</sequence>
<dbReference type="Gene3D" id="3.90.190.20">
    <property type="entry name" value="Mur ligase, C-terminal domain"/>
    <property type="match status" value="1"/>
</dbReference>
<evidence type="ECO:0000259" key="10">
    <source>
        <dbReference type="Pfam" id="PF08245"/>
    </source>
</evidence>
<dbReference type="PANTHER" id="PTHR43692:SF1">
    <property type="entry name" value="UDP-N-ACETYLMURAMOYLALANINE--D-GLUTAMATE LIGASE"/>
    <property type="match status" value="1"/>
</dbReference>
<dbReference type="Pfam" id="PF02875">
    <property type="entry name" value="Mur_ligase_C"/>
    <property type="match status" value="1"/>
</dbReference>
<feature type="binding site" evidence="7">
    <location>
        <begin position="136"/>
        <end position="142"/>
    </location>
    <ligand>
        <name>ATP</name>
        <dbReference type="ChEBI" id="CHEBI:30616"/>
    </ligand>
</feature>
<dbReference type="InterPro" id="IPR036565">
    <property type="entry name" value="Mur-like_cat_sf"/>
</dbReference>
<evidence type="ECO:0000256" key="3">
    <source>
        <dbReference type="ARBA" id="ARBA00022490"/>
    </source>
</evidence>
<evidence type="ECO:0000259" key="9">
    <source>
        <dbReference type="Pfam" id="PF02875"/>
    </source>
</evidence>
<comment type="similarity">
    <text evidence="7">Belongs to the MurCDEF family.</text>
</comment>
<keyword evidence="7 8" id="KW-0573">Peptidoglycan synthesis</keyword>
<dbReference type="GO" id="GO:0051301">
    <property type="term" value="P:cell division"/>
    <property type="evidence" value="ECO:0007669"/>
    <property type="project" value="UniProtKB-KW"/>
</dbReference>
<dbReference type="Proteomes" id="UP000052008">
    <property type="component" value="Unassembled WGS sequence"/>
</dbReference>
<evidence type="ECO:0000256" key="1">
    <source>
        <dbReference type="ARBA" id="ARBA00004496"/>
    </source>
</evidence>
<protein>
    <recommendedName>
        <fullName evidence="7 8">UDP-N-acetylmuramoylalanine--D-glutamate ligase</fullName>
        <ecNumber evidence="7 8">6.3.2.9</ecNumber>
    </recommendedName>
    <alternativeName>
        <fullName evidence="7">D-glutamic acid-adding enzyme</fullName>
    </alternativeName>
    <alternativeName>
        <fullName evidence="7">UDP-N-acetylmuramoyl-L-alanyl-D-glutamate synthetase</fullName>
    </alternativeName>
</protein>
<dbReference type="GO" id="GO:0005524">
    <property type="term" value="F:ATP binding"/>
    <property type="evidence" value="ECO:0007669"/>
    <property type="project" value="UniProtKB-UniRule"/>
</dbReference>
<dbReference type="GO" id="GO:0008360">
    <property type="term" value="P:regulation of cell shape"/>
    <property type="evidence" value="ECO:0007669"/>
    <property type="project" value="UniProtKB-KW"/>
</dbReference>
<keyword evidence="6 7" id="KW-0067">ATP-binding</keyword>
<dbReference type="NCBIfam" id="TIGR01087">
    <property type="entry name" value="murD"/>
    <property type="match status" value="1"/>
</dbReference>
<dbReference type="InterPro" id="IPR036615">
    <property type="entry name" value="Mur_ligase_C_dom_sf"/>
</dbReference>
<comment type="function">
    <text evidence="7 8">Cell wall formation. Catalyzes the addition of glutamate to the nucleotide precursor UDP-N-acetylmuramoyl-L-alanine (UMA).</text>
</comment>
<name>A0A0S7WTL6_UNCT6</name>
<dbReference type="HAMAP" id="MF_00639">
    <property type="entry name" value="MurD"/>
    <property type="match status" value="1"/>
</dbReference>
<dbReference type="PATRIC" id="fig|1703770.3.peg.1783"/>
<dbReference type="AlphaFoldDB" id="A0A0S7WTL6"/>
<comment type="subcellular location">
    <subcellularLocation>
        <location evidence="1 7 8">Cytoplasm</location>
    </subcellularLocation>
</comment>
<feature type="domain" description="Mur ligase central" evidence="10">
    <location>
        <begin position="134"/>
        <end position="311"/>
    </location>
</feature>
<comment type="catalytic activity">
    <reaction evidence="7 8">
        <text>UDP-N-acetyl-alpha-D-muramoyl-L-alanine + D-glutamate + ATP = UDP-N-acetyl-alpha-D-muramoyl-L-alanyl-D-glutamate + ADP + phosphate + H(+)</text>
        <dbReference type="Rhea" id="RHEA:16429"/>
        <dbReference type="ChEBI" id="CHEBI:15378"/>
        <dbReference type="ChEBI" id="CHEBI:29986"/>
        <dbReference type="ChEBI" id="CHEBI:30616"/>
        <dbReference type="ChEBI" id="CHEBI:43474"/>
        <dbReference type="ChEBI" id="CHEBI:83898"/>
        <dbReference type="ChEBI" id="CHEBI:83900"/>
        <dbReference type="ChEBI" id="CHEBI:456216"/>
        <dbReference type="EC" id="6.3.2.9"/>
    </reaction>
</comment>
<dbReference type="InterPro" id="IPR005762">
    <property type="entry name" value="MurD"/>
</dbReference>
<gene>
    <name evidence="7" type="primary">murD</name>
    <name evidence="11" type="ORF">AMJ39_04495</name>
</gene>
<reference evidence="11 12" key="1">
    <citation type="journal article" date="2015" name="Microbiome">
        <title>Genomic resolution of linkages in carbon, nitrogen, and sulfur cycling among widespread estuary sediment bacteria.</title>
        <authorList>
            <person name="Baker B.J."/>
            <person name="Lazar C.S."/>
            <person name="Teske A.P."/>
            <person name="Dick G.J."/>
        </authorList>
    </citation>
    <scope>NUCLEOTIDE SEQUENCE [LARGE SCALE GENOMIC DNA]</scope>
    <source>
        <strain evidence="11">DG_24</strain>
    </source>
</reference>
<proteinExistence type="inferred from homology"/>
<dbReference type="Gene3D" id="3.40.1190.10">
    <property type="entry name" value="Mur-like, catalytic domain"/>
    <property type="match status" value="1"/>
</dbReference>
<keyword evidence="4 7" id="KW-0436">Ligase</keyword>
<evidence type="ECO:0000256" key="8">
    <source>
        <dbReference type="RuleBase" id="RU003664"/>
    </source>
</evidence>
<dbReference type="InterPro" id="IPR004101">
    <property type="entry name" value="Mur_ligase_C"/>
</dbReference>
<dbReference type="Pfam" id="PF21799">
    <property type="entry name" value="MurD-like_N"/>
    <property type="match status" value="1"/>
</dbReference>
<dbReference type="Gene3D" id="3.40.50.720">
    <property type="entry name" value="NAD(P)-binding Rossmann-like Domain"/>
    <property type="match status" value="1"/>
</dbReference>
<evidence type="ECO:0000313" key="11">
    <source>
        <dbReference type="EMBL" id="KPJ53495.1"/>
    </source>
</evidence>
<dbReference type="EC" id="6.3.2.9" evidence="7 8"/>